<comment type="caution">
    <text evidence="1">The sequence shown here is derived from an EMBL/GenBank/DDBJ whole genome shotgun (WGS) entry which is preliminary data.</text>
</comment>
<gene>
    <name evidence="1" type="ORF">HPB47_000758</name>
</gene>
<sequence length="217" mass="24747">MNASWEPVNRLQASRETVAAWKHGGVDHRVRVNLPFSAVVSRTTTDAYEVRPTVEVVLCVSSINAFVNKAYETSRLLPEGKSALEVGHMFSFSIKKDVMPREDSCVCFMKTFQTWTIGTPVRIDVAHCKFINLEKVRIRQLVRGELPNKRHRECTANNDAIESLKQDIVVHWQEFLLVPVVPPFLNHDDRFAYRIDGKAAQPQQLMTDGRKSKEQGK</sequence>
<dbReference type="Proteomes" id="UP000805193">
    <property type="component" value="Unassembled WGS sequence"/>
</dbReference>
<evidence type="ECO:0000313" key="1">
    <source>
        <dbReference type="EMBL" id="KAG0423477.1"/>
    </source>
</evidence>
<accession>A0AC60PS65</accession>
<keyword evidence="2" id="KW-1185">Reference proteome</keyword>
<organism evidence="1 2">
    <name type="scientific">Ixodes persulcatus</name>
    <name type="common">Taiga tick</name>
    <dbReference type="NCBI Taxonomy" id="34615"/>
    <lineage>
        <taxon>Eukaryota</taxon>
        <taxon>Metazoa</taxon>
        <taxon>Ecdysozoa</taxon>
        <taxon>Arthropoda</taxon>
        <taxon>Chelicerata</taxon>
        <taxon>Arachnida</taxon>
        <taxon>Acari</taxon>
        <taxon>Parasitiformes</taxon>
        <taxon>Ixodida</taxon>
        <taxon>Ixodoidea</taxon>
        <taxon>Ixodidae</taxon>
        <taxon>Ixodinae</taxon>
        <taxon>Ixodes</taxon>
    </lineage>
</organism>
<protein>
    <submittedName>
        <fullName evidence="1">Uncharacterized protein</fullName>
    </submittedName>
</protein>
<name>A0AC60PS65_IXOPE</name>
<evidence type="ECO:0000313" key="2">
    <source>
        <dbReference type="Proteomes" id="UP000805193"/>
    </source>
</evidence>
<dbReference type="EMBL" id="JABSTQ010010096">
    <property type="protein sequence ID" value="KAG0423477.1"/>
    <property type="molecule type" value="Genomic_DNA"/>
</dbReference>
<reference evidence="1 2" key="1">
    <citation type="journal article" date="2020" name="Cell">
        <title>Large-Scale Comparative Analyses of Tick Genomes Elucidate Their Genetic Diversity and Vector Capacities.</title>
        <authorList>
            <consortium name="Tick Genome and Microbiome Consortium (TIGMIC)"/>
            <person name="Jia N."/>
            <person name="Wang J."/>
            <person name="Shi W."/>
            <person name="Du L."/>
            <person name="Sun Y."/>
            <person name="Zhan W."/>
            <person name="Jiang J.F."/>
            <person name="Wang Q."/>
            <person name="Zhang B."/>
            <person name="Ji P."/>
            <person name="Bell-Sakyi L."/>
            <person name="Cui X.M."/>
            <person name="Yuan T.T."/>
            <person name="Jiang B.G."/>
            <person name="Yang W.F."/>
            <person name="Lam T.T."/>
            <person name="Chang Q.C."/>
            <person name="Ding S.J."/>
            <person name="Wang X.J."/>
            <person name="Zhu J.G."/>
            <person name="Ruan X.D."/>
            <person name="Zhao L."/>
            <person name="Wei J.T."/>
            <person name="Ye R.Z."/>
            <person name="Que T.C."/>
            <person name="Du C.H."/>
            <person name="Zhou Y.H."/>
            <person name="Cheng J.X."/>
            <person name="Dai P.F."/>
            <person name="Guo W.B."/>
            <person name="Han X.H."/>
            <person name="Huang E.J."/>
            <person name="Li L.F."/>
            <person name="Wei W."/>
            <person name="Gao Y.C."/>
            <person name="Liu J.Z."/>
            <person name="Shao H.Z."/>
            <person name="Wang X."/>
            <person name="Wang C.C."/>
            <person name="Yang T.C."/>
            <person name="Huo Q.B."/>
            <person name="Li W."/>
            <person name="Chen H.Y."/>
            <person name="Chen S.E."/>
            <person name="Zhou L.G."/>
            <person name="Ni X.B."/>
            <person name="Tian J.H."/>
            <person name="Sheng Y."/>
            <person name="Liu T."/>
            <person name="Pan Y.S."/>
            <person name="Xia L.Y."/>
            <person name="Li J."/>
            <person name="Zhao F."/>
            <person name="Cao W.C."/>
        </authorList>
    </citation>
    <scope>NUCLEOTIDE SEQUENCE [LARGE SCALE GENOMIC DNA]</scope>
    <source>
        <strain evidence="1">Iper-2018</strain>
    </source>
</reference>
<proteinExistence type="predicted"/>